<evidence type="ECO:0000256" key="3">
    <source>
        <dbReference type="ARBA" id="ARBA00022833"/>
    </source>
</evidence>
<gene>
    <name evidence="6" type="ORF">MICPUN_57729</name>
</gene>
<evidence type="ECO:0000313" key="6">
    <source>
        <dbReference type="EMBL" id="ACO62573.1"/>
    </source>
</evidence>
<dbReference type="KEGG" id="mis:MICPUN_57729"/>
<dbReference type="InterPro" id="IPR018957">
    <property type="entry name" value="Znf_C3HC4_RING-type"/>
</dbReference>
<dbReference type="InParanoid" id="C1E3L9"/>
<dbReference type="GeneID" id="8242989"/>
<feature type="domain" description="RING-type" evidence="5">
    <location>
        <begin position="110"/>
        <end position="164"/>
    </location>
</feature>
<evidence type="ECO:0000256" key="1">
    <source>
        <dbReference type="ARBA" id="ARBA00022723"/>
    </source>
</evidence>
<protein>
    <recommendedName>
        <fullName evidence="5">RING-type domain-containing protein</fullName>
    </recommendedName>
</protein>
<evidence type="ECO:0000259" key="5">
    <source>
        <dbReference type="PROSITE" id="PS50089"/>
    </source>
</evidence>
<dbReference type="RefSeq" id="XP_002501315.1">
    <property type="nucleotide sequence ID" value="XM_002501269.1"/>
</dbReference>
<reference evidence="6 7" key="1">
    <citation type="journal article" date="2009" name="Science">
        <title>Green evolution and dynamic adaptations revealed by genomes of the marine picoeukaryotes Micromonas.</title>
        <authorList>
            <person name="Worden A.Z."/>
            <person name="Lee J.H."/>
            <person name="Mock T."/>
            <person name="Rouze P."/>
            <person name="Simmons M.P."/>
            <person name="Aerts A.L."/>
            <person name="Allen A.E."/>
            <person name="Cuvelier M.L."/>
            <person name="Derelle E."/>
            <person name="Everett M.V."/>
            <person name="Foulon E."/>
            <person name="Grimwood J."/>
            <person name="Gundlach H."/>
            <person name="Henrissat B."/>
            <person name="Napoli C."/>
            <person name="McDonald S.M."/>
            <person name="Parker M.S."/>
            <person name="Rombauts S."/>
            <person name="Salamov A."/>
            <person name="Von Dassow P."/>
            <person name="Badger J.H."/>
            <person name="Coutinho P.M."/>
            <person name="Demir E."/>
            <person name="Dubchak I."/>
            <person name="Gentemann C."/>
            <person name="Eikrem W."/>
            <person name="Gready J.E."/>
            <person name="John U."/>
            <person name="Lanier W."/>
            <person name="Lindquist E.A."/>
            <person name="Lucas S."/>
            <person name="Mayer K.F."/>
            <person name="Moreau H."/>
            <person name="Not F."/>
            <person name="Otillar R."/>
            <person name="Panaud O."/>
            <person name="Pangilinan J."/>
            <person name="Paulsen I."/>
            <person name="Piegu B."/>
            <person name="Poliakov A."/>
            <person name="Robbens S."/>
            <person name="Schmutz J."/>
            <person name="Toulza E."/>
            <person name="Wyss T."/>
            <person name="Zelensky A."/>
            <person name="Zhou K."/>
            <person name="Armbrust E.V."/>
            <person name="Bhattacharya D."/>
            <person name="Goodenough U.W."/>
            <person name="Van de Peer Y."/>
            <person name="Grigoriev I.V."/>
        </authorList>
    </citation>
    <scope>NUCLEOTIDE SEQUENCE [LARGE SCALE GENOMIC DNA]</scope>
    <source>
        <strain evidence="7">RCC299 / NOUM17</strain>
    </source>
</reference>
<dbReference type="AlphaFoldDB" id="C1E3L9"/>
<dbReference type="SMART" id="SM00184">
    <property type="entry name" value="RING"/>
    <property type="match status" value="1"/>
</dbReference>
<dbReference type="EMBL" id="CP001325">
    <property type="protein sequence ID" value="ACO62573.1"/>
    <property type="molecule type" value="Genomic_DNA"/>
</dbReference>
<dbReference type="InterPro" id="IPR001841">
    <property type="entry name" value="Znf_RING"/>
</dbReference>
<dbReference type="InterPro" id="IPR013083">
    <property type="entry name" value="Znf_RING/FYVE/PHD"/>
</dbReference>
<dbReference type="OMA" id="WEECECE"/>
<dbReference type="GO" id="GO:0008270">
    <property type="term" value="F:zinc ion binding"/>
    <property type="evidence" value="ECO:0007669"/>
    <property type="project" value="UniProtKB-KW"/>
</dbReference>
<evidence type="ECO:0000256" key="2">
    <source>
        <dbReference type="ARBA" id="ARBA00022771"/>
    </source>
</evidence>
<evidence type="ECO:0000256" key="4">
    <source>
        <dbReference type="PROSITE-ProRule" id="PRU00175"/>
    </source>
</evidence>
<dbReference type="Gene3D" id="3.30.40.10">
    <property type="entry name" value="Zinc/RING finger domain, C3HC4 (zinc finger)"/>
    <property type="match status" value="1"/>
</dbReference>
<keyword evidence="7" id="KW-1185">Reference proteome</keyword>
<evidence type="ECO:0000313" key="7">
    <source>
        <dbReference type="Proteomes" id="UP000002009"/>
    </source>
</evidence>
<dbReference type="Proteomes" id="UP000002009">
    <property type="component" value="Chromosome 4"/>
</dbReference>
<dbReference type="PROSITE" id="PS50089">
    <property type="entry name" value="ZF_RING_2"/>
    <property type="match status" value="1"/>
</dbReference>
<sequence length="202" mass="22013">MPCSKDSLQRCWEECECECYDDDGEPLETCECGHLAHQTVENGCPPDGSGMAYCPDSWCGNPDCKLTPCMMCGTGGLSSVMNCHSGLCSAVCAMTMNLGGPVSRAGTGDCPICLEDPIRLVKLNKCGHTMCYACRAKNIQAQRDIATGDGEEFLNFLSMCPMCRAPNAQALDRENPYANFREAAFAQYELRENRDYVPPSAE</sequence>
<accession>C1E3L9</accession>
<organism evidence="6 7">
    <name type="scientific">Micromonas commoda (strain RCC299 / NOUM17 / CCMP2709)</name>
    <name type="common">Picoplanktonic green alga</name>
    <dbReference type="NCBI Taxonomy" id="296587"/>
    <lineage>
        <taxon>Eukaryota</taxon>
        <taxon>Viridiplantae</taxon>
        <taxon>Chlorophyta</taxon>
        <taxon>Mamiellophyceae</taxon>
        <taxon>Mamiellales</taxon>
        <taxon>Mamiellaceae</taxon>
        <taxon>Micromonas</taxon>
    </lineage>
</organism>
<dbReference type="Pfam" id="PF00097">
    <property type="entry name" value="zf-C3HC4"/>
    <property type="match status" value="1"/>
</dbReference>
<keyword evidence="3" id="KW-0862">Zinc</keyword>
<proteinExistence type="predicted"/>
<name>C1E3L9_MICCC</name>
<keyword evidence="2 4" id="KW-0863">Zinc-finger</keyword>
<dbReference type="SUPFAM" id="SSF57850">
    <property type="entry name" value="RING/U-box"/>
    <property type="match status" value="1"/>
</dbReference>
<keyword evidence="1" id="KW-0479">Metal-binding</keyword>